<gene>
    <name evidence="1" type="ORF">Anapl_13956</name>
</gene>
<proteinExistence type="predicted"/>
<dbReference type="Proteomes" id="UP000296049">
    <property type="component" value="Unassembled WGS sequence"/>
</dbReference>
<name>R0LT41_ANAPL</name>
<evidence type="ECO:0000313" key="2">
    <source>
        <dbReference type="Proteomes" id="UP000296049"/>
    </source>
</evidence>
<keyword evidence="2" id="KW-1185">Reference proteome</keyword>
<sequence>MPISAFRLATLPCASCLFYPEHAIQSIMMELDAPIFDTSRLSASSPAAGSIGSKAVCKTQQFQQCFCEGGCLLEGQKAGELCFADKNGEFGLSCAPSVPVSQVVLVRMSWGTRILKTGAVTLSRVRSLLAASAACRCNFTPAVKLSGMAVGLAHTCWKV</sequence>
<dbReference type="EMBL" id="KB742405">
    <property type="protein sequence ID" value="EOB08939.1"/>
    <property type="molecule type" value="Genomic_DNA"/>
</dbReference>
<organism evidence="1 2">
    <name type="scientific">Anas platyrhynchos</name>
    <name type="common">Mallard</name>
    <name type="synonym">Anas boschas</name>
    <dbReference type="NCBI Taxonomy" id="8839"/>
    <lineage>
        <taxon>Eukaryota</taxon>
        <taxon>Metazoa</taxon>
        <taxon>Chordata</taxon>
        <taxon>Craniata</taxon>
        <taxon>Vertebrata</taxon>
        <taxon>Euteleostomi</taxon>
        <taxon>Archelosauria</taxon>
        <taxon>Archosauria</taxon>
        <taxon>Dinosauria</taxon>
        <taxon>Saurischia</taxon>
        <taxon>Theropoda</taxon>
        <taxon>Coelurosauria</taxon>
        <taxon>Aves</taxon>
        <taxon>Neognathae</taxon>
        <taxon>Galloanserae</taxon>
        <taxon>Anseriformes</taxon>
        <taxon>Anatidae</taxon>
        <taxon>Anatinae</taxon>
        <taxon>Anas</taxon>
    </lineage>
</organism>
<reference evidence="2" key="1">
    <citation type="journal article" date="2013" name="Nat. Genet.">
        <title>The duck genome and transcriptome provide insight into an avian influenza virus reservoir species.</title>
        <authorList>
            <person name="Huang Y."/>
            <person name="Li Y."/>
            <person name="Burt D.W."/>
            <person name="Chen H."/>
            <person name="Zhang Y."/>
            <person name="Qian W."/>
            <person name="Kim H."/>
            <person name="Gan S."/>
            <person name="Zhao Y."/>
            <person name="Li J."/>
            <person name="Yi K."/>
            <person name="Feng H."/>
            <person name="Zhu P."/>
            <person name="Li B."/>
            <person name="Liu Q."/>
            <person name="Fairley S."/>
            <person name="Magor K.E."/>
            <person name="Du Z."/>
            <person name="Hu X."/>
            <person name="Goodman L."/>
            <person name="Tafer H."/>
            <person name="Vignal A."/>
            <person name="Lee T."/>
            <person name="Kim K.W."/>
            <person name="Sheng Z."/>
            <person name="An Y."/>
            <person name="Searle S."/>
            <person name="Herrero J."/>
            <person name="Groenen M.A."/>
            <person name="Crooijmans R.P."/>
            <person name="Faraut T."/>
            <person name="Cai Q."/>
            <person name="Webster R.G."/>
            <person name="Aldridge J.R."/>
            <person name="Warren W.C."/>
            <person name="Bartschat S."/>
            <person name="Kehr S."/>
            <person name="Marz M."/>
            <person name="Stadler P.F."/>
            <person name="Smith J."/>
            <person name="Kraus R.H."/>
            <person name="Zhao Y."/>
            <person name="Ren L."/>
            <person name="Fei J."/>
            <person name="Morisson M."/>
            <person name="Kaiser P."/>
            <person name="Griffin D.K."/>
            <person name="Rao M."/>
            <person name="Pitel F."/>
            <person name="Wang J."/>
            <person name="Li N."/>
        </authorList>
    </citation>
    <scope>NUCLEOTIDE SEQUENCE [LARGE SCALE GENOMIC DNA]</scope>
</reference>
<evidence type="ECO:0000313" key="1">
    <source>
        <dbReference type="EMBL" id="EOB08939.1"/>
    </source>
</evidence>
<protein>
    <submittedName>
        <fullName evidence="1">Uncharacterized protein</fullName>
    </submittedName>
</protein>
<dbReference type="AlphaFoldDB" id="R0LT41"/>
<accession>R0LT41</accession>